<comment type="caution">
    <text evidence="2">The sequence shown here is derived from an EMBL/GenBank/DDBJ whole genome shotgun (WGS) entry which is preliminary data.</text>
</comment>
<organism evidence="2 3">
    <name type="scientific">Sinomonas cellulolyticus</name>
    <dbReference type="NCBI Taxonomy" id="2801916"/>
    <lineage>
        <taxon>Bacteria</taxon>
        <taxon>Bacillati</taxon>
        <taxon>Actinomycetota</taxon>
        <taxon>Actinomycetes</taxon>
        <taxon>Micrococcales</taxon>
        <taxon>Micrococcaceae</taxon>
        <taxon>Sinomonas</taxon>
    </lineage>
</organism>
<keyword evidence="3" id="KW-1185">Reference proteome</keyword>
<feature type="region of interest" description="Disordered" evidence="1">
    <location>
        <begin position="201"/>
        <end position="234"/>
    </location>
</feature>
<dbReference type="RefSeq" id="WP_189695002.1">
    <property type="nucleotide sequence ID" value="NZ_BNCM01000016.1"/>
</dbReference>
<dbReference type="EMBL" id="JAERRC010000008">
    <property type="protein sequence ID" value="MBL0704241.1"/>
    <property type="molecule type" value="Genomic_DNA"/>
</dbReference>
<dbReference type="Proteomes" id="UP000639051">
    <property type="component" value="Unassembled WGS sequence"/>
</dbReference>
<evidence type="ECO:0000313" key="3">
    <source>
        <dbReference type="Proteomes" id="UP000639051"/>
    </source>
</evidence>
<sequence length="234" mass="24564">MSLAFSSEIPEGVPGRGTPLRVRELQEQIHALQGRRNREAAHPVLPCFSPLFPAGLKGGAAYSLLTPLSVAMALLAGPSSEGQWCGVAGVPGFGAEAAAGFGVDLARLVLVPDPGQDWAAAVGGLVDVLPLVLVRPPQAPRPSEASRLAARLRERDGVLLVLGPWPQSEGTVRATGEHWEGLGDGHGHLTRRVVRLELDQRGRPRSATVDLGESGAMPPYSRRDARRAALGSAP</sequence>
<name>A0ABS1JXY4_9MICC</name>
<gene>
    <name evidence="2" type="ORF">JJE72_01810</name>
</gene>
<proteinExistence type="predicted"/>
<evidence type="ECO:0000313" key="2">
    <source>
        <dbReference type="EMBL" id="MBL0704241.1"/>
    </source>
</evidence>
<reference evidence="2 3" key="1">
    <citation type="submission" date="2021-01" db="EMBL/GenBank/DDBJ databases">
        <title>Genome public.</title>
        <authorList>
            <person name="Liu C."/>
            <person name="Sun Q."/>
        </authorList>
    </citation>
    <scope>NUCLEOTIDE SEQUENCE [LARGE SCALE GENOMIC DNA]</scope>
    <source>
        <strain evidence="2 3">JC656</strain>
    </source>
</reference>
<protein>
    <submittedName>
        <fullName evidence="2">Uncharacterized protein</fullName>
    </submittedName>
</protein>
<evidence type="ECO:0000256" key="1">
    <source>
        <dbReference type="SAM" id="MobiDB-lite"/>
    </source>
</evidence>
<accession>A0ABS1JXY4</accession>